<feature type="transmembrane region" description="Helical" evidence="1">
    <location>
        <begin position="21"/>
        <end position="42"/>
    </location>
</feature>
<protein>
    <submittedName>
        <fullName evidence="2">Uncharacterized protein</fullName>
    </submittedName>
</protein>
<evidence type="ECO:0000313" key="2">
    <source>
        <dbReference type="EMBL" id="XDO97574.1"/>
    </source>
</evidence>
<dbReference type="RefSeq" id="WP_369060889.1">
    <property type="nucleotide sequence ID" value="NZ_CP158375.1"/>
</dbReference>
<dbReference type="AlphaFoldDB" id="A0AB39KUU9"/>
<keyword evidence="1" id="KW-0812">Transmembrane</keyword>
<reference evidence="2" key="1">
    <citation type="submission" date="2024-06" db="EMBL/GenBank/DDBJ databases">
        <title>Caulobacter inopinatus, sp. nov.</title>
        <authorList>
            <person name="Donachie S.P."/>
        </authorList>
    </citation>
    <scope>NUCLEOTIDE SEQUENCE</scope>
    <source>
        <strain evidence="2">73W</strain>
    </source>
</reference>
<organism evidence="2">
    <name type="scientific">Caulobacter sp. 73W</name>
    <dbReference type="NCBI Taxonomy" id="3161137"/>
    <lineage>
        <taxon>Bacteria</taxon>
        <taxon>Pseudomonadati</taxon>
        <taxon>Pseudomonadota</taxon>
        <taxon>Alphaproteobacteria</taxon>
        <taxon>Caulobacterales</taxon>
        <taxon>Caulobacteraceae</taxon>
        <taxon>Caulobacter</taxon>
    </lineage>
</organism>
<name>A0AB39KUU9_9CAUL</name>
<dbReference type="EMBL" id="CP158375">
    <property type="protein sequence ID" value="XDO97574.1"/>
    <property type="molecule type" value="Genomic_DNA"/>
</dbReference>
<accession>A0AB39KUU9</accession>
<proteinExistence type="predicted"/>
<keyword evidence="1" id="KW-0472">Membrane</keyword>
<keyword evidence="1" id="KW-1133">Transmembrane helix</keyword>
<evidence type="ECO:0000256" key="1">
    <source>
        <dbReference type="SAM" id="Phobius"/>
    </source>
</evidence>
<sequence length="46" mass="4979">MAYVPHDHHLAPRRKGDLHPSACLGLGFALLAGLAVGVHMLFEVLF</sequence>
<gene>
    <name evidence="2" type="ORF">ABOZ73_03895</name>
</gene>